<feature type="compositionally biased region" description="Low complexity" evidence="1">
    <location>
        <begin position="23"/>
        <end position="44"/>
    </location>
</feature>
<sequence length="149" mass="16327">MASAFETKALRRLPTVFFHRRSASSQAANPNPNPTAAAYPASSDPADISPAEAYLLDKFHFLIKDHHRTHPNPDPSTSPLRTSPFRAVLLLLRLISPPSFPSLARNLIRRCASLRRGIPFPKPFPFSTGGSPLPLLPLSPPQPPRPTPL</sequence>
<dbReference type="AlphaFoldDB" id="A0A835RN10"/>
<dbReference type="EMBL" id="JADCNM010000002">
    <property type="protein sequence ID" value="KAG0493558.1"/>
    <property type="molecule type" value="Genomic_DNA"/>
</dbReference>
<proteinExistence type="predicted"/>
<evidence type="ECO:0000256" key="1">
    <source>
        <dbReference type="SAM" id="MobiDB-lite"/>
    </source>
</evidence>
<comment type="caution">
    <text evidence="2">The sequence shown here is derived from an EMBL/GenBank/DDBJ whole genome shotgun (WGS) entry which is preliminary data.</text>
</comment>
<evidence type="ECO:0000313" key="3">
    <source>
        <dbReference type="Proteomes" id="UP000639772"/>
    </source>
</evidence>
<accession>A0A835RN10</accession>
<gene>
    <name evidence="2" type="ORF">HPP92_004552</name>
</gene>
<feature type="region of interest" description="Disordered" evidence="1">
    <location>
        <begin position="22"/>
        <end position="44"/>
    </location>
</feature>
<reference evidence="2 3" key="1">
    <citation type="journal article" date="2020" name="Nat. Food">
        <title>A phased Vanilla planifolia genome enables genetic improvement of flavour and production.</title>
        <authorList>
            <person name="Hasing T."/>
            <person name="Tang H."/>
            <person name="Brym M."/>
            <person name="Khazi F."/>
            <person name="Huang T."/>
            <person name="Chambers A.H."/>
        </authorList>
    </citation>
    <scope>NUCLEOTIDE SEQUENCE [LARGE SCALE GENOMIC DNA]</scope>
    <source>
        <tissue evidence="2">Leaf</tissue>
    </source>
</reference>
<name>A0A835RN10_VANPL</name>
<evidence type="ECO:0000313" key="2">
    <source>
        <dbReference type="EMBL" id="KAG0493558.1"/>
    </source>
</evidence>
<protein>
    <submittedName>
        <fullName evidence="2">Uncharacterized protein</fullName>
    </submittedName>
</protein>
<organism evidence="2 3">
    <name type="scientific">Vanilla planifolia</name>
    <name type="common">Vanilla</name>
    <dbReference type="NCBI Taxonomy" id="51239"/>
    <lineage>
        <taxon>Eukaryota</taxon>
        <taxon>Viridiplantae</taxon>
        <taxon>Streptophyta</taxon>
        <taxon>Embryophyta</taxon>
        <taxon>Tracheophyta</taxon>
        <taxon>Spermatophyta</taxon>
        <taxon>Magnoliopsida</taxon>
        <taxon>Liliopsida</taxon>
        <taxon>Asparagales</taxon>
        <taxon>Orchidaceae</taxon>
        <taxon>Vanilloideae</taxon>
        <taxon>Vanilleae</taxon>
        <taxon>Vanilla</taxon>
    </lineage>
</organism>
<dbReference type="Proteomes" id="UP000639772">
    <property type="component" value="Unassembled WGS sequence"/>
</dbReference>